<dbReference type="EMBL" id="QICC01000013">
    <property type="protein sequence ID" value="RNM42412.1"/>
    <property type="molecule type" value="Genomic_DNA"/>
</dbReference>
<sequence>MFPYANIHPDVANAAFDMLQFDFYRLVDARDHRVFAYHRDVEALQVTDEPCYHIWKQGAPCLNCTSRSCLAQQAPMFKIEYLDGRVLLIASLPTEVEGQPLALELIKDVTESLLVADVEVRDNIEITHMITKFNDLAVRDGFTKLFNKTYINNELESLIQVAKEHPEGSDAAVVVLDIDDFKLINDTYGHVAGDDTLVYFANRLRNLARERGAWVGRFGGDEFVLCVPDGLSDSDMEGLFGEIDAIEEHVFDTEAGSFSLTASCGACFVRSDDTVRTLLDRADEAMYQAKSLGRRLAVR</sequence>
<dbReference type="SUPFAM" id="SSF55073">
    <property type="entry name" value="Nucleotide cyclase"/>
    <property type="match status" value="1"/>
</dbReference>
<feature type="domain" description="GGDEF" evidence="1">
    <location>
        <begin position="169"/>
        <end position="299"/>
    </location>
</feature>
<proteinExistence type="predicted"/>
<dbReference type="SMART" id="SM00267">
    <property type="entry name" value="GGDEF"/>
    <property type="match status" value="1"/>
</dbReference>
<dbReference type="Gene3D" id="3.30.70.270">
    <property type="match status" value="1"/>
</dbReference>
<reference evidence="2 4" key="1">
    <citation type="journal article" date="2018" name="Elife">
        <title>Discovery and characterization of a prevalent human gut bacterial enzyme sufficient for the inactivation of a family of plant toxins.</title>
        <authorList>
            <person name="Koppel N."/>
            <person name="Bisanz J.E."/>
            <person name="Pandelia M.E."/>
            <person name="Turnbaugh P.J."/>
            <person name="Balskus E.P."/>
        </authorList>
    </citation>
    <scope>NUCLEOTIDE SEQUENCE [LARGE SCALE GENOMIC DNA]</scope>
    <source>
        <strain evidence="2 4">DSM 16107</strain>
    </source>
</reference>
<dbReference type="AlphaFoldDB" id="A0A3N0J1E4"/>
<gene>
    <name evidence="2" type="ORF">C1876_03830</name>
    <name evidence="3" type="ORF">DMP09_05145</name>
</gene>
<dbReference type="PROSITE" id="PS50887">
    <property type="entry name" value="GGDEF"/>
    <property type="match status" value="1"/>
</dbReference>
<evidence type="ECO:0000313" key="4">
    <source>
        <dbReference type="Proteomes" id="UP000253817"/>
    </source>
</evidence>
<dbReference type="InterPro" id="IPR029787">
    <property type="entry name" value="Nucleotide_cyclase"/>
</dbReference>
<accession>A0A3N0J1E4</accession>
<dbReference type="PANTHER" id="PTHR45138">
    <property type="entry name" value="REGULATORY COMPONENTS OF SENSORY TRANSDUCTION SYSTEM"/>
    <property type="match status" value="1"/>
</dbReference>
<dbReference type="InterPro" id="IPR043128">
    <property type="entry name" value="Rev_trsase/Diguanyl_cyclase"/>
</dbReference>
<comment type="caution">
    <text evidence="3">The sequence shown here is derived from an EMBL/GenBank/DDBJ whole genome shotgun (WGS) entry which is preliminary data.</text>
</comment>
<dbReference type="Pfam" id="PF00990">
    <property type="entry name" value="GGDEF"/>
    <property type="match status" value="1"/>
</dbReference>
<evidence type="ECO:0000259" key="1">
    <source>
        <dbReference type="PROSITE" id="PS50887"/>
    </source>
</evidence>
<dbReference type="RefSeq" id="WP_114545403.1">
    <property type="nucleotide sequence ID" value="NZ_PPTT01000005.1"/>
</dbReference>
<dbReference type="EMBL" id="PPTT01000005">
    <property type="protein sequence ID" value="RDB70374.1"/>
    <property type="molecule type" value="Genomic_DNA"/>
</dbReference>
<reference evidence="5" key="2">
    <citation type="submission" date="2018-05" db="EMBL/GenBank/DDBJ databases">
        <title>Genome Sequencing of selected type strains of the family Eggerthellaceae.</title>
        <authorList>
            <person name="Danylec N."/>
            <person name="Stoll D.A."/>
            <person name="Doetsch A."/>
            <person name="Huch M."/>
        </authorList>
    </citation>
    <scope>NUCLEOTIDE SEQUENCE [LARGE SCALE GENOMIC DNA]</scope>
    <source>
        <strain evidence="5">DSM 16107</strain>
    </source>
</reference>
<dbReference type="InterPro" id="IPR050469">
    <property type="entry name" value="Diguanylate_Cyclase"/>
</dbReference>
<keyword evidence="4" id="KW-1185">Reference proteome</keyword>
<evidence type="ECO:0000313" key="3">
    <source>
        <dbReference type="EMBL" id="RNM42412.1"/>
    </source>
</evidence>
<dbReference type="Proteomes" id="UP000270112">
    <property type="component" value="Unassembled WGS sequence"/>
</dbReference>
<dbReference type="CDD" id="cd01949">
    <property type="entry name" value="GGDEF"/>
    <property type="match status" value="1"/>
</dbReference>
<dbReference type="PANTHER" id="PTHR45138:SF9">
    <property type="entry name" value="DIGUANYLATE CYCLASE DGCM-RELATED"/>
    <property type="match status" value="1"/>
</dbReference>
<name>A0A3N0J1E4_9ACTN</name>
<dbReference type="GO" id="GO:0052621">
    <property type="term" value="F:diguanylate cyclase activity"/>
    <property type="evidence" value="ECO:0007669"/>
    <property type="project" value="TreeGrafter"/>
</dbReference>
<dbReference type="OrthoDB" id="8526884at2"/>
<reference evidence="3" key="3">
    <citation type="journal article" date="2019" name="Microbiol. Resour. Announc.">
        <title>Draft Genome Sequences of Type Strains of Gordonibacter faecihominis, Paraeggerthella hongkongensis, Parvibacter caecicola,Slackia equolifaciens, Slackia faecicanis, and Slackia isoflavoniconvertens.</title>
        <authorList>
            <person name="Danylec N."/>
            <person name="Stoll D.A."/>
            <person name="Dotsch A."/>
            <person name="Huch M."/>
        </authorList>
    </citation>
    <scope>NUCLEOTIDE SEQUENCE</scope>
    <source>
        <strain evidence="3">DSM 16107</strain>
    </source>
</reference>
<protein>
    <submittedName>
        <fullName evidence="3">GGDEF domain-containing protein</fullName>
    </submittedName>
</protein>
<organism evidence="3 5">
    <name type="scientific">Eggerthella sinensis</name>
    <dbReference type="NCBI Taxonomy" id="242230"/>
    <lineage>
        <taxon>Bacteria</taxon>
        <taxon>Bacillati</taxon>
        <taxon>Actinomycetota</taxon>
        <taxon>Coriobacteriia</taxon>
        <taxon>Eggerthellales</taxon>
        <taxon>Eggerthellaceae</taxon>
        <taxon>Eggerthella</taxon>
    </lineage>
</organism>
<dbReference type="Proteomes" id="UP000253817">
    <property type="component" value="Unassembled WGS sequence"/>
</dbReference>
<evidence type="ECO:0000313" key="5">
    <source>
        <dbReference type="Proteomes" id="UP000270112"/>
    </source>
</evidence>
<dbReference type="NCBIfam" id="TIGR00254">
    <property type="entry name" value="GGDEF"/>
    <property type="match status" value="1"/>
</dbReference>
<evidence type="ECO:0000313" key="2">
    <source>
        <dbReference type="EMBL" id="RDB70374.1"/>
    </source>
</evidence>
<dbReference type="InterPro" id="IPR000160">
    <property type="entry name" value="GGDEF_dom"/>
</dbReference>